<evidence type="ECO:0000313" key="7">
    <source>
        <dbReference type="Proteomes" id="UP000629619"/>
    </source>
</evidence>
<dbReference type="InterPro" id="IPR013196">
    <property type="entry name" value="HTH_11"/>
</dbReference>
<keyword evidence="7" id="KW-1185">Reference proteome</keyword>
<proteinExistence type="predicted"/>
<dbReference type="Pfam" id="PF08279">
    <property type="entry name" value="HTH_11"/>
    <property type="match status" value="1"/>
</dbReference>
<dbReference type="InterPro" id="IPR051534">
    <property type="entry name" value="CBASS_pafABC_assoc_protein"/>
</dbReference>
<feature type="region of interest" description="Disordered" evidence="4">
    <location>
        <begin position="1"/>
        <end position="43"/>
    </location>
</feature>
<name>A0A919NE64_9ACTN</name>
<dbReference type="Proteomes" id="UP000629619">
    <property type="component" value="Unassembled WGS sequence"/>
</dbReference>
<dbReference type="InterPro" id="IPR026881">
    <property type="entry name" value="WYL_dom"/>
</dbReference>
<feature type="compositionally biased region" description="Gly residues" evidence="4">
    <location>
        <begin position="12"/>
        <end position="22"/>
    </location>
</feature>
<protein>
    <submittedName>
        <fullName evidence="6">Transcriptional regulator</fullName>
    </submittedName>
</protein>
<dbReference type="PANTHER" id="PTHR34580">
    <property type="match status" value="1"/>
</dbReference>
<dbReference type="GO" id="GO:0003677">
    <property type="term" value="F:DNA binding"/>
    <property type="evidence" value="ECO:0007669"/>
    <property type="project" value="UniProtKB-KW"/>
</dbReference>
<evidence type="ECO:0000256" key="4">
    <source>
        <dbReference type="SAM" id="MobiDB-lite"/>
    </source>
</evidence>
<feature type="domain" description="HTH deoR-type" evidence="5">
    <location>
        <begin position="69"/>
        <end position="124"/>
    </location>
</feature>
<evidence type="ECO:0000256" key="3">
    <source>
        <dbReference type="ARBA" id="ARBA00023163"/>
    </source>
</evidence>
<evidence type="ECO:0000256" key="1">
    <source>
        <dbReference type="ARBA" id="ARBA00023015"/>
    </source>
</evidence>
<dbReference type="PANTHER" id="PTHR34580:SF3">
    <property type="entry name" value="PROTEIN PAFB"/>
    <property type="match status" value="1"/>
</dbReference>
<dbReference type="InterPro" id="IPR036388">
    <property type="entry name" value="WH-like_DNA-bd_sf"/>
</dbReference>
<dbReference type="Pfam" id="PF13280">
    <property type="entry name" value="WYL"/>
    <property type="match status" value="1"/>
</dbReference>
<dbReference type="SUPFAM" id="SSF46785">
    <property type="entry name" value="Winged helix' DNA-binding domain"/>
    <property type="match status" value="1"/>
</dbReference>
<keyword evidence="3" id="KW-0804">Transcription</keyword>
<organism evidence="6 7">
    <name type="scientific">Actinoplanes siamensis</name>
    <dbReference type="NCBI Taxonomy" id="1223317"/>
    <lineage>
        <taxon>Bacteria</taxon>
        <taxon>Bacillati</taxon>
        <taxon>Actinomycetota</taxon>
        <taxon>Actinomycetes</taxon>
        <taxon>Micromonosporales</taxon>
        <taxon>Micromonosporaceae</taxon>
        <taxon>Actinoplanes</taxon>
    </lineage>
</organism>
<dbReference type="InterPro" id="IPR018356">
    <property type="entry name" value="Tscrpt_reg_HTH_DeoR_CS"/>
</dbReference>
<dbReference type="InterPro" id="IPR036390">
    <property type="entry name" value="WH_DNA-bd_sf"/>
</dbReference>
<evidence type="ECO:0000259" key="5">
    <source>
        <dbReference type="PROSITE" id="PS51000"/>
    </source>
</evidence>
<reference evidence="6" key="1">
    <citation type="submission" date="2021-01" db="EMBL/GenBank/DDBJ databases">
        <title>Whole genome shotgun sequence of Actinoplanes siamensis NBRC 109076.</title>
        <authorList>
            <person name="Komaki H."/>
            <person name="Tamura T."/>
        </authorList>
    </citation>
    <scope>NUCLEOTIDE SEQUENCE</scope>
    <source>
        <strain evidence="6">NBRC 109076</strain>
    </source>
</reference>
<dbReference type="InterPro" id="IPR001034">
    <property type="entry name" value="DeoR_HTH"/>
</dbReference>
<sequence length="383" mass="40955">MGSCLDPSAGSPGAGSRSGGAVTGPLARRRRHPSVATTTARRAGASAAEALCGQLLAAKDVTLGAMANTSARMLRLLSLLQTHRYWPGAELAGRLEVSPRTLRRDVDRLRELGYPVDASRGVAGGYQLQAGAAVPPLLLDDEEAVAIAIGLRTAAAGAVAGFEETSVRALAKVIQLLPPRLRRRIDALQAVTTPGVPGGGPVLDAAVLTTIALATRAEERLRFDYTPREGATLGRHVEPHRLVPLGRRWYLLAWDLDRADWRNFRVDRIAGPALTGARFRPREIPGGDPVAWIRSRIRAIPNRYDVSVLIESDPATIRAAVGQWGSVEPVGEGVCRLRMNVDDLGWPVMVLGVLAAPFTIEAPAELHERVLAAGRALLRGWTV</sequence>
<accession>A0A919NE64</accession>
<evidence type="ECO:0000256" key="2">
    <source>
        <dbReference type="ARBA" id="ARBA00023125"/>
    </source>
</evidence>
<dbReference type="InterPro" id="IPR057727">
    <property type="entry name" value="WCX_dom"/>
</dbReference>
<dbReference type="PROSITE" id="PS00894">
    <property type="entry name" value="HTH_DEOR_1"/>
    <property type="match status" value="1"/>
</dbReference>
<keyword evidence="1" id="KW-0805">Transcription regulation</keyword>
<gene>
    <name evidence="6" type="ORF">Asi03nite_67790</name>
</gene>
<dbReference type="Pfam" id="PF25583">
    <property type="entry name" value="WCX"/>
    <property type="match status" value="1"/>
</dbReference>
<dbReference type="PROSITE" id="PS52050">
    <property type="entry name" value="WYL"/>
    <property type="match status" value="1"/>
</dbReference>
<dbReference type="GO" id="GO:0003700">
    <property type="term" value="F:DNA-binding transcription factor activity"/>
    <property type="evidence" value="ECO:0007669"/>
    <property type="project" value="InterPro"/>
</dbReference>
<keyword evidence="2" id="KW-0238">DNA-binding</keyword>
<dbReference type="EMBL" id="BOMW01000079">
    <property type="protein sequence ID" value="GIF09241.1"/>
    <property type="molecule type" value="Genomic_DNA"/>
</dbReference>
<evidence type="ECO:0000313" key="6">
    <source>
        <dbReference type="EMBL" id="GIF09241.1"/>
    </source>
</evidence>
<dbReference type="AlphaFoldDB" id="A0A919NE64"/>
<dbReference type="PROSITE" id="PS51000">
    <property type="entry name" value="HTH_DEOR_2"/>
    <property type="match status" value="1"/>
</dbReference>
<comment type="caution">
    <text evidence="6">The sequence shown here is derived from an EMBL/GenBank/DDBJ whole genome shotgun (WGS) entry which is preliminary data.</text>
</comment>
<dbReference type="Gene3D" id="1.10.10.10">
    <property type="entry name" value="Winged helix-like DNA-binding domain superfamily/Winged helix DNA-binding domain"/>
    <property type="match status" value="1"/>
</dbReference>